<name>A0A9P6ZDD9_9FUNG</name>
<comment type="caution">
    <text evidence="2">The sequence shown here is derived from an EMBL/GenBank/DDBJ whole genome shotgun (WGS) entry which is preliminary data.</text>
</comment>
<evidence type="ECO:0000313" key="2">
    <source>
        <dbReference type="EMBL" id="KAG1575830.1"/>
    </source>
</evidence>
<evidence type="ECO:0000313" key="3">
    <source>
        <dbReference type="Proteomes" id="UP000740926"/>
    </source>
</evidence>
<dbReference type="Proteomes" id="UP000740926">
    <property type="component" value="Unassembled WGS sequence"/>
</dbReference>
<dbReference type="Pfam" id="PF13358">
    <property type="entry name" value="DDE_3"/>
    <property type="match status" value="1"/>
</dbReference>
<proteinExistence type="predicted"/>
<organism evidence="2 3">
    <name type="scientific">Rhizopus delemar</name>
    <dbReference type="NCBI Taxonomy" id="936053"/>
    <lineage>
        <taxon>Eukaryota</taxon>
        <taxon>Fungi</taxon>
        <taxon>Fungi incertae sedis</taxon>
        <taxon>Mucoromycota</taxon>
        <taxon>Mucoromycotina</taxon>
        <taxon>Mucoromycetes</taxon>
        <taxon>Mucorales</taxon>
        <taxon>Mucorineae</taxon>
        <taxon>Rhizopodaceae</taxon>
        <taxon>Rhizopus</taxon>
    </lineage>
</organism>
<dbReference type="Gene3D" id="3.30.420.10">
    <property type="entry name" value="Ribonuclease H-like superfamily/Ribonuclease H"/>
    <property type="match status" value="1"/>
</dbReference>
<evidence type="ECO:0000259" key="1">
    <source>
        <dbReference type="Pfam" id="PF13358"/>
    </source>
</evidence>
<sequence>MKKRALEYVNLSPFQGVLDFGLELLNRIQFVRVIRKEFMDQYSEMKGFYIVMDSVPIHTADAMDEMIARRGYEIIYLPPYSPELNPMENF</sequence>
<dbReference type="InterPro" id="IPR036397">
    <property type="entry name" value="RNaseH_sf"/>
</dbReference>
<dbReference type="EMBL" id="JAANIU010000051">
    <property type="protein sequence ID" value="KAG1575830.1"/>
    <property type="molecule type" value="Genomic_DNA"/>
</dbReference>
<keyword evidence="3" id="KW-1185">Reference proteome</keyword>
<accession>A0A9P6ZDD9</accession>
<dbReference type="InterPro" id="IPR038717">
    <property type="entry name" value="Tc1-like_DDE_dom"/>
</dbReference>
<dbReference type="AlphaFoldDB" id="A0A9P6ZDD9"/>
<feature type="domain" description="Tc1-like transposase DDE" evidence="1">
    <location>
        <begin position="25"/>
        <end position="90"/>
    </location>
</feature>
<reference evidence="2 3" key="1">
    <citation type="journal article" date="2020" name="Microb. Genom.">
        <title>Genetic diversity of clinical and environmental Mucorales isolates obtained from an investigation of mucormycosis cases among solid organ transplant recipients.</title>
        <authorList>
            <person name="Nguyen M.H."/>
            <person name="Kaul D."/>
            <person name="Muto C."/>
            <person name="Cheng S.J."/>
            <person name="Richter R.A."/>
            <person name="Bruno V.M."/>
            <person name="Liu G."/>
            <person name="Beyhan S."/>
            <person name="Sundermann A.J."/>
            <person name="Mounaud S."/>
            <person name="Pasculle A.W."/>
            <person name="Nierman W.C."/>
            <person name="Driscoll E."/>
            <person name="Cumbie R."/>
            <person name="Clancy C.J."/>
            <person name="Dupont C.L."/>
        </authorList>
    </citation>
    <scope>NUCLEOTIDE SEQUENCE [LARGE SCALE GENOMIC DNA]</scope>
    <source>
        <strain evidence="2 3">GL24</strain>
    </source>
</reference>
<gene>
    <name evidence="2" type="ORF">G6F50_000751</name>
</gene>
<dbReference type="GO" id="GO:0003676">
    <property type="term" value="F:nucleic acid binding"/>
    <property type="evidence" value="ECO:0007669"/>
    <property type="project" value="InterPro"/>
</dbReference>
<protein>
    <recommendedName>
        <fullName evidence="1">Tc1-like transposase DDE domain-containing protein</fullName>
    </recommendedName>
</protein>